<accession>A0ABV0RH36</accession>
<proteinExistence type="predicted"/>
<gene>
    <name evidence="1" type="ORF">XENOCAPTIV_011935</name>
</gene>
<protein>
    <submittedName>
        <fullName evidence="1">Uncharacterized protein</fullName>
    </submittedName>
</protein>
<name>A0ABV0RH36_9TELE</name>
<keyword evidence="2" id="KW-1185">Reference proteome</keyword>
<comment type="caution">
    <text evidence="1">The sequence shown here is derived from an EMBL/GenBank/DDBJ whole genome shotgun (WGS) entry which is preliminary data.</text>
</comment>
<evidence type="ECO:0000313" key="1">
    <source>
        <dbReference type="EMBL" id="MEQ2207410.1"/>
    </source>
</evidence>
<organism evidence="1 2">
    <name type="scientific">Xenoophorus captivus</name>
    <dbReference type="NCBI Taxonomy" id="1517983"/>
    <lineage>
        <taxon>Eukaryota</taxon>
        <taxon>Metazoa</taxon>
        <taxon>Chordata</taxon>
        <taxon>Craniata</taxon>
        <taxon>Vertebrata</taxon>
        <taxon>Euteleostomi</taxon>
        <taxon>Actinopterygii</taxon>
        <taxon>Neopterygii</taxon>
        <taxon>Teleostei</taxon>
        <taxon>Neoteleostei</taxon>
        <taxon>Acanthomorphata</taxon>
        <taxon>Ovalentaria</taxon>
        <taxon>Atherinomorphae</taxon>
        <taxon>Cyprinodontiformes</taxon>
        <taxon>Goodeidae</taxon>
        <taxon>Xenoophorus</taxon>
    </lineage>
</organism>
<sequence length="140" mass="15836">MASALVVVPLGRLHMRGIQRWVASLQRLNPHFRQSEGHHRLHKSTTSLAGCRYADTGCSDGSRPKQKGGHDRCLPVGLGRYMRTTNGEWMNLTAEQCENLWLNVENGLADQLQQVESTARQQLEDIRAELEKDQQVDTML</sequence>
<dbReference type="Proteomes" id="UP001434883">
    <property type="component" value="Unassembled WGS sequence"/>
</dbReference>
<reference evidence="1 2" key="1">
    <citation type="submission" date="2021-06" db="EMBL/GenBank/DDBJ databases">
        <authorList>
            <person name="Palmer J.M."/>
        </authorList>
    </citation>
    <scope>NUCLEOTIDE SEQUENCE [LARGE SCALE GENOMIC DNA]</scope>
    <source>
        <strain evidence="1 2">XC_2019</strain>
        <tissue evidence="1">Muscle</tissue>
    </source>
</reference>
<evidence type="ECO:0000313" key="2">
    <source>
        <dbReference type="Proteomes" id="UP001434883"/>
    </source>
</evidence>
<dbReference type="EMBL" id="JAHRIN010044541">
    <property type="protein sequence ID" value="MEQ2207410.1"/>
    <property type="molecule type" value="Genomic_DNA"/>
</dbReference>